<dbReference type="PANTHER" id="PTHR33540:SF2">
    <property type="entry name" value="TRNA THREONYLCARBAMOYLADENOSINE BIOSYNTHESIS PROTEIN TSAE"/>
    <property type="match status" value="1"/>
</dbReference>
<dbReference type="InterPro" id="IPR027417">
    <property type="entry name" value="P-loop_NTPase"/>
</dbReference>
<keyword evidence="7" id="KW-0547">Nucleotide-binding</keyword>
<dbReference type="GO" id="GO:0046872">
    <property type="term" value="F:metal ion binding"/>
    <property type="evidence" value="ECO:0007669"/>
    <property type="project" value="UniProtKB-KW"/>
</dbReference>
<evidence type="ECO:0000256" key="3">
    <source>
        <dbReference type="ARBA" id="ARBA00019010"/>
    </source>
</evidence>
<dbReference type="GO" id="GO:0005737">
    <property type="term" value="C:cytoplasm"/>
    <property type="evidence" value="ECO:0007669"/>
    <property type="project" value="UniProtKB-SubCell"/>
</dbReference>
<dbReference type="SUPFAM" id="SSF52540">
    <property type="entry name" value="P-loop containing nucleoside triphosphate hydrolases"/>
    <property type="match status" value="1"/>
</dbReference>
<evidence type="ECO:0000256" key="6">
    <source>
        <dbReference type="ARBA" id="ARBA00022723"/>
    </source>
</evidence>
<dbReference type="eggNOG" id="COG0802">
    <property type="taxonomic scope" value="Bacteria"/>
</dbReference>
<evidence type="ECO:0000256" key="7">
    <source>
        <dbReference type="ARBA" id="ARBA00022741"/>
    </source>
</evidence>
<dbReference type="PANTHER" id="PTHR33540">
    <property type="entry name" value="TRNA THREONYLCARBAMOYLADENOSINE BIOSYNTHESIS PROTEIN TSAE"/>
    <property type="match status" value="1"/>
</dbReference>
<dbReference type="Pfam" id="PF02367">
    <property type="entry name" value="TsaE"/>
    <property type="match status" value="1"/>
</dbReference>
<evidence type="ECO:0000256" key="10">
    <source>
        <dbReference type="ARBA" id="ARBA00032441"/>
    </source>
</evidence>
<dbReference type="GO" id="GO:0002949">
    <property type="term" value="P:tRNA threonylcarbamoyladenosine modification"/>
    <property type="evidence" value="ECO:0007669"/>
    <property type="project" value="InterPro"/>
</dbReference>
<evidence type="ECO:0000313" key="11">
    <source>
        <dbReference type="EMBL" id="KFF04539.1"/>
    </source>
</evidence>
<name>A0A085ZJC5_9FLAO</name>
<comment type="subcellular location">
    <subcellularLocation>
        <location evidence="1">Cytoplasm</location>
    </subcellularLocation>
</comment>
<evidence type="ECO:0000256" key="5">
    <source>
        <dbReference type="ARBA" id="ARBA00022694"/>
    </source>
</evidence>
<reference evidence="11 12" key="1">
    <citation type="submission" date="2014-07" db="EMBL/GenBank/DDBJ databases">
        <title>Genome of Flavobacterium reichenbachii LMG 25512.</title>
        <authorList>
            <person name="Stropko S.J."/>
            <person name="Pipes S.E."/>
            <person name="Newman J.D."/>
        </authorList>
    </citation>
    <scope>NUCLEOTIDE SEQUENCE [LARGE SCALE GENOMIC DNA]</scope>
    <source>
        <strain evidence="11 12">LMG 25512</strain>
    </source>
</reference>
<keyword evidence="11" id="KW-0378">Hydrolase</keyword>
<evidence type="ECO:0000313" key="12">
    <source>
        <dbReference type="Proteomes" id="UP000028715"/>
    </source>
</evidence>
<protein>
    <recommendedName>
        <fullName evidence="3">tRNA threonylcarbamoyladenosine biosynthesis protein TsaE</fullName>
    </recommendedName>
    <alternativeName>
        <fullName evidence="10">t(6)A37 threonylcarbamoyladenosine biosynthesis protein TsaE</fullName>
    </alternativeName>
</protein>
<comment type="similarity">
    <text evidence="2">Belongs to the TsaE family.</text>
</comment>
<organism evidence="11 12">
    <name type="scientific">Flavobacterium reichenbachii</name>
    <dbReference type="NCBI Taxonomy" id="362418"/>
    <lineage>
        <taxon>Bacteria</taxon>
        <taxon>Pseudomonadati</taxon>
        <taxon>Bacteroidota</taxon>
        <taxon>Flavobacteriia</taxon>
        <taxon>Flavobacteriales</taxon>
        <taxon>Flavobacteriaceae</taxon>
        <taxon>Flavobacterium</taxon>
    </lineage>
</organism>
<proteinExistence type="inferred from homology"/>
<evidence type="ECO:0000256" key="2">
    <source>
        <dbReference type="ARBA" id="ARBA00007599"/>
    </source>
</evidence>
<keyword evidence="5" id="KW-0819">tRNA processing</keyword>
<keyword evidence="12" id="KW-1185">Reference proteome</keyword>
<dbReference type="InterPro" id="IPR003442">
    <property type="entry name" value="T6A_TsaE"/>
</dbReference>
<dbReference type="GO" id="GO:0016787">
    <property type="term" value="F:hydrolase activity"/>
    <property type="evidence" value="ECO:0007669"/>
    <property type="project" value="UniProtKB-KW"/>
</dbReference>
<dbReference type="STRING" id="362418.IW19_02905"/>
<sequence length="135" mass="15474">MNIVFSLDQIQETAEQILASNPKKIILFNGDMGVGKTTLIKQLCKSLGVEDATSSPTFSLVNEYYTNNNQIVYHFDFYRLNKETEALDMGVDDYLYSGNWCFIEWSEKIANLLPEEYSTVNIQLLTDGKRELELL</sequence>
<evidence type="ECO:0000256" key="1">
    <source>
        <dbReference type="ARBA" id="ARBA00004496"/>
    </source>
</evidence>
<dbReference type="OrthoDB" id="9815896at2"/>
<keyword evidence="6" id="KW-0479">Metal-binding</keyword>
<keyword evidence="9" id="KW-0460">Magnesium</keyword>
<dbReference type="RefSeq" id="WP_035680937.1">
    <property type="nucleotide sequence ID" value="NZ_JPRL01000001.1"/>
</dbReference>
<keyword evidence="4" id="KW-0963">Cytoplasm</keyword>
<dbReference type="Proteomes" id="UP000028715">
    <property type="component" value="Unassembled WGS sequence"/>
</dbReference>
<dbReference type="EMBL" id="JPRL01000001">
    <property type="protein sequence ID" value="KFF04539.1"/>
    <property type="molecule type" value="Genomic_DNA"/>
</dbReference>
<dbReference type="Gene3D" id="3.40.50.300">
    <property type="entry name" value="P-loop containing nucleotide triphosphate hydrolases"/>
    <property type="match status" value="1"/>
</dbReference>
<accession>A0A085ZJC5</accession>
<evidence type="ECO:0000256" key="4">
    <source>
        <dbReference type="ARBA" id="ARBA00022490"/>
    </source>
</evidence>
<evidence type="ECO:0000256" key="9">
    <source>
        <dbReference type="ARBA" id="ARBA00022842"/>
    </source>
</evidence>
<keyword evidence="8" id="KW-0067">ATP-binding</keyword>
<comment type="caution">
    <text evidence="11">The sequence shown here is derived from an EMBL/GenBank/DDBJ whole genome shotgun (WGS) entry which is preliminary data.</text>
</comment>
<dbReference type="NCBIfam" id="TIGR00150">
    <property type="entry name" value="T6A_YjeE"/>
    <property type="match status" value="1"/>
</dbReference>
<evidence type="ECO:0000256" key="8">
    <source>
        <dbReference type="ARBA" id="ARBA00022840"/>
    </source>
</evidence>
<gene>
    <name evidence="11" type="ORF">IW19_02905</name>
</gene>
<dbReference type="GO" id="GO:0005524">
    <property type="term" value="F:ATP binding"/>
    <property type="evidence" value="ECO:0007669"/>
    <property type="project" value="UniProtKB-KW"/>
</dbReference>
<dbReference type="AlphaFoldDB" id="A0A085ZJC5"/>